<dbReference type="InterPro" id="IPR001039">
    <property type="entry name" value="MHC_I_a_a1/a2"/>
</dbReference>
<dbReference type="InterPro" id="IPR050208">
    <property type="entry name" value="MHC_class-I_related"/>
</dbReference>
<dbReference type="InterPro" id="IPR011161">
    <property type="entry name" value="MHC_I-like_Ag-recog"/>
</dbReference>
<sequence length="171" mass="20025">MVNDVQYGSYDSNTKRVVTHQDWAEKAVDPGEWKRYISDPYNQYQFLKERLGSIMKHFNHSFGVHTLQRVAGCELDDDGTSRVFYQDAYDGQEFLSLDLERETWIATMQQAVFFKQILQASKAYIINSYKEECVYCLKKFLEQGRNTLKRRGNNVIFLGDTLWKSIIGCSF</sequence>
<feature type="non-terminal residue" evidence="4">
    <location>
        <position position="171"/>
    </location>
</feature>
<evidence type="ECO:0000313" key="5">
    <source>
        <dbReference type="Proteomes" id="UP001166093"/>
    </source>
</evidence>
<dbReference type="PANTHER" id="PTHR16675:SF191">
    <property type="entry name" value="CLASS I HISTOCOMPATIBILITY ANTIGEN, F10 ALPHA CHAIN-LIKE-RELATED"/>
    <property type="match status" value="1"/>
</dbReference>
<accession>A0ABS2XLP2</accession>
<evidence type="ECO:0000256" key="1">
    <source>
        <dbReference type="ARBA" id="ARBA00023180"/>
    </source>
</evidence>
<dbReference type="Pfam" id="PF00129">
    <property type="entry name" value="MHC_I"/>
    <property type="match status" value="1"/>
</dbReference>
<gene>
    <name evidence="4" type="primary">Mr1_2</name>
    <name evidence="4" type="ORF">GTO93_0006159</name>
</gene>
<dbReference type="Proteomes" id="UP001166093">
    <property type="component" value="Unassembled WGS sequence"/>
</dbReference>
<comment type="caution">
    <text evidence="4">The sequence shown here is derived from an EMBL/GenBank/DDBJ whole genome shotgun (WGS) entry which is preliminary data.</text>
</comment>
<keyword evidence="5" id="KW-1185">Reference proteome</keyword>
<feature type="domain" description="MHC class I-like antigen recognition-like" evidence="3">
    <location>
        <begin position="2"/>
        <end position="148"/>
    </location>
</feature>
<dbReference type="PRINTS" id="PR01638">
    <property type="entry name" value="MHCCLASSI"/>
</dbReference>
<protein>
    <submittedName>
        <fullName evidence="4">HMR1 protein</fullName>
    </submittedName>
</protein>
<dbReference type="InterPro" id="IPR011162">
    <property type="entry name" value="MHC_I/II-like_Ag-recog"/>
</dbReference>
<feature type="non-terminal residue" evidence="4">
    <location>
        <position position="1"/>
    </location>
</feature>
<name>A0ABS2XLP2_POLSP</name>
<evidence type="ECO:0000259" key="3">
    <source>
        <dbReference type="Pfam" id="PF00129"/>
    </source>
</evidence>
<evidence type="ECO:0000313" key="4">
    <source>
        <dbReference type="EMBL" id="MBN3275103.1"/>
    </source>
</evidence>
<organism evidence="4 5">
    <name type="scientific">Polyodon spathula</name>
    <name type="common">North American paddlefish</name>
    <name type="synonym">Squalus spathula</name>
    <dbReference type="NCBI Taxonomy" id="7913"/>
    <lineage>
        <taxon>Eukaryota</taxon>
        <taxon>Metazoa</taxon>
        <taxon>Chordata</taxon>
        <taxon>Craniata</taxon>
        <taxon>Vertebrata</taxon>
        <taxon>Euteleostomi</taxon>
        <taxon>Actinopterygii</taxon>
        <taxon>Chondrostei</taxon>
        <taxon>Acipenseriformes</taxon>
        <taxon>Polyodontidae</taxon>
        <taxon>Polyodon</taxon>
    </lineage>
</organism>
<dbReference type="InterPro" id="IPR037055">
    <property type="entry name" value="MHC_I-like_Ag-recog_sf"/>
</dbReference>
<keyword evidence="1" id="KW-0325">Glycoprotein</keyword>
<dbReference type="Gene3D" id="3.30.500.10">
    <property type="entry name" value="MHC class I-like antigen recognition-like"/>
    <property type="match status" value="1"/>
</dbReference>
<dbReference type="EMBL" id="JAAWVQ010047934">
    <property type="protein sequence ID" value="MBN3275103.1"/>
    <property type="molecule type" value="Genomic_DNA"/>
</dbReference>
<proteinExistence type="inferred from homology"/>
<reference evidence="4" key="1">
    <citation type="journal article" date="2021" name="Cell">
        <title>Tracing the genetic footprints of vertebrate landing in non-teleost ray-finned fishes.</title>
        <authorList>
            <person name="Bi X."/>
            <person name="Wang K."/>
            <person name="Yang L."/>
            <person name="Pan H."/>
            <person name="Jiang H."/>
            <person name="Wei Q."/>
            <person name="Fang M."/>
            <person name="Yu H."/>
            <person name="Zhu C."/>
            <person name="Cai Y."/>
            <person name="He Y."/>
            <person name="Gan X."/>
            <person name="Zeng H."/>
            <person name="Yu D."/>
            <person name="Zhu Y."/>
            <person name="Jiang H."/>
            <person name="Qiu Q."/>
            <person name="Yang H."/>
            <person name="Zhang Y.E."/>
            <person name="Wang W."/>
            <person name="Zhu M."/>
            <person name="He S."/>
            <person name="Zhang G."/>
        </authorList>
    </citation>
    <scope>NUCLEOTIDE SEQUENCE</scope>
    <source>
        <strain evidence="4">Pddl_001</strain>
    </source>
</reference>
<dbReference type="SUPFAM" id="SSF54452">
    <property type="entry name" value="MHC antigen-recognition domain"/>
    <property type="match status" value="1"/>
</dbReference>
<evidence type="ECO:0000256" key="2">
    <source>
        <dbReference type="RuleBase" id="RU004439"/>
    </source>
</evidence>
<dbReference type="PANTHER" id="PTHR16675">
    <property type="entry name" value="MHC CLASS I-RELATED"/>
    <property type="match status" value="1"/>
</dbReference>
<comment type="similarity">
    <text evidence="2">Belongs to the MHC class I family.</text>
</comment>